<protein>
    <submittedName>
        <fullName evidence="1">DNA cytosine methyltransferase</fullName>
    </submittedName>
</protein>
<dbReference type="AlphaFoldDB" id="A0A4P7SKP5"/>
<dbReference type="RefSeq" id="WP_135974918.1">
    <property type="nucleotide sequence ID" value="NZ_CP039291.1"/>
</dbReference>
<name>A0A4P7SKP5_9CELL</name>
<dbReference type="Proteomes" id="UP000296469">
    <property type="component" value="Chromosome"/>
</dbReference>
<proteinExistence type="predicted"/>
<keyword evidence="2" id="KW-1185">Reference proteome</keyword>
<sequence>MGKNTLSARPGRPAPLTIDAARELIAQWRRDHPGVPIVLDAFCGEGGAGKGYADAGCLILGVDNDAARLAHYPFPAVLGDAIEAILALGPLVDLAHGSPTCTGYSRGTAAVPDRLDRYDRLIGVTRAAMQETGTAYVIENVADARPEMVEPTMLCWSMFHEPGSVRDTDGTPLTMRRHRLFEASFPITAPRDCRHPRAVQVAGAYGGARRDAWEARHVRKGGYVPASLDVLRALTGLTWATERGTFLSIPPAYTEFVGRQFVAHMTKAVA</sequence>
<dbReference type="KEGG" id="celz:E5225_06930"/>
<dbReference type="EMBL" id="CP039291">
    <property type="protein sequence ID" value="QCB93324.1"/>
    <property type="molecule type" value="Genomic_DNA"/>
</dbReference>
<evidence type="ECO:0000313" key="1">
    <source>
        <dbReference type="EMBL" id="QCB93324.1"/>
    </source>
</evidence>
<dbReference type="Gene3D" id="3.40.50.150">
    <property type="entry name" value="Vaccinia Virus protein VP39"/>
    <property type="match status" value="1"/>
</dbReference>
<organism evidence="1 2">
    <name type="scientific">Cellulomonas shaoxiangyii</name>
    <dbReference type="NCBI Taxonomy" id="2566013"/>
    <lineage>
        <taxon>Bacteria</taxon>
        <taxon>Bacillati</taxon>
        <taxon>Actinomycetota</taxon>
        <taxon>Actinomycetes</taxon>
        <taxon>Micrococcales</taxon>
        <taxon>Cellulomonadaceae</taxon>
        <taxon>Cellulomonas</taxon>
    </lineage>
</organism>
<dbReference type="SUPFAM" id="SSF53335">
    <property type="entry name" value="S-adenosyl-L-methionine-dependent methyltransferases"/>
    <property type="match status" value="1"/>
</dbReference>
<gene>
    <name evidence="1" type="ORF">E5225_06930</name>
</gene>
<evidence type="ECO:0000313" key="2">
    <source>
        <dbReference type="Proteomes" id="UP000296469"/>
    </source>
</evidence>
<dbReference type="GO" id="GO:0032259">
    <property type="term" value="P:methylation"/>
    <property type="evidence" value="ECO:0007669"/>
    <property type="project" value="UniProtKB-KW"/>
</dbReference>
<dbReference type="InterPro" id="IPR029063">
    <property type="entry name" value="SAM-dependent_MTases_sf"/>
</dbReference>
<keyword evidence="1" id="KW-0489">Methyltransferase</keyword>
<dbReference type="OrthoDB" id="3476156at2"/>
<dbReference type="GO" id="GO:0008168">
    <property type="term" value="F:methyltransferase activity"/>
    <property type="evidence" value="ECO:0007669"/>
    <property type="project" value="UniProtKB-KW"/>
</dbReference>
<reference evidence="1 2" key="1">
    <citation type="submission" date="2019-04" db="EMBL/GenBank/DDBJ databases">
        <title>Isolation and identification of Cellulomonas shaoxiangyii sp. Nov. isolated from feces of the Tibetan antelopes (Pantholops hodgsonii) in the Qinghai-Tibet plateau of China.</title>
        <authorList>
            <person name="Tian Z."/>
        </authorList>
    </citation>
    <scope>NUCLEOTIDE SEQUENCE [LARGE SCALE GENOMIC DNA]</scope>
    <source>
        <strain evidence="1 2">Z28</strain>
    </source>
</reference>
<keyword evidence="1" id="KW-0808">Transferase</keyword>
<accession>A0A4P7SKP5</accession>